<dbReference type="Gene3D" id="3.40.1350.10">
    <property type="match status" value="1"/>
</dbReference>
<dbReference type="InterPro" id="IPR040603">
    <property type="entry name" value="FAN1_SAP_bact"/>
</dbReference>
<dbReference type="Pfam" id="PF18081">
    <property type="entry name" value="FANC_SAP"/>
    <property type="match status" value="1"/>
</dbReference>
<comment type="cofactor">
    <cofactor evidence="3">
        <name>Mg(2+)</name>
        <dbReference type="ChEBI" id="CHEBI:18420"/>
    </cofactor>
</comment>
<dbReference type="GO" id="GO:0004528">
    <property type="term" value="F:phosphodiesterase I activity"/>
    <property type="evidence" value="ECO:0007669"/>
    <property type="project" value="UniProtKB-EC"/>
</dbReference>
<feature type="domain" description="VRR-NUC" evidence="11">
    <location>
        <begin position="436"/>
        <end position="546"/>
    </location>
</feature>
<comment type="catalytic activity">
    <reaction evidence="1">
        <text>Hydrolytically removes 5'-nucleotides successively from the 3'-hydroxy termini of 3'-hydroxy-terminated oligonucleotides.</text>
        <dbReference type="EC" id="3.1.4.1"/>
    </reaction>
</comment>
<keyword evidence="10" id="KW-0464">Manganese</keyword>
<dbReference type="Pfam" id="PF21315">
    <property type="entry name" value="FAN1_HTH"/>
    <property type="match status" value="1"/>
</dbReference>
<protein>
    <recommendedName>
        <fullName evidence="5">phosphodiesterase I</fullName>
        <ecNumber evidence="5">3.1.4.1</ecNumber>
    </recommendedName>
</protein>
<reference evidence="12 13" key="1">
    <citation type="submission" date="2014-02" db="EMBL/GenBank/DDBJ databases">
        <title>Vibrio fortis Dalian14 Genome Sequencing.</title>
        <authorList>
            <person name="Wang Y."/>
            <person name="Song L."/>
            <person name="Liu G."/>
            <person name="Ding J."/>
        </authorList>
    </citation>
    <scope>NUCLEOTIDE SEQUENCE [LARGE SCALE GENOMIC DNA]</scope>
    <source>
        <strain evidence="12 13">Dalian14</strain>
    </source>
</reference>
<evidence type="ECO:0000313" key="13">
    <source>
        <dbReference type="Proteomes" id="UP000027219"/>
    </source>
</evidence>
<dbReference type="EMBL" id="JFFR01000027">
    <property type="protein sequence ID" value="KDN26949.1"/>
    <property type="molecule type" value="Genomic_DNA"/>
</dbReference>
<dbReference type="PANTHER" id="PTHR15749:SF4">
    <property type="entry name" value="FANCONI-ASSOCIATED NUCLEASE 1"/>
    <property type="match status" value="1"/>
</dbReference>
<comment type="similarity">
    <text evidence="4">Belongs to the FAN1 family.</text>
</comment>
<dbReference type="AlphaFoldDB" id="A0A066US19"/>
<evidence type="ECO:0000256" key="1">
    <source>
        <dbReference type="ARBA" id="ARBA00000983"/>
    </source>
</evidence>
<evidence type="ECO:0000313" key="12">
    <source>
        <dbReference type="EMBL" id="KDN26949.1"/>
    </source>
</evidence>
<gene>
    <name evidence="12" type="ORF">VFDL14_18615</name>
</gene>
<dbReference type="InterPro" id="IPR014883">
    <property type="entry name" value="VRR_NUC"/>
</dbReference>
<dbReference type="GO" id="GO:0046872">
    <property type="term" value="F:metal ion binding"/>
    <property type="evidence" value="ECO:0007669"/>
    <property type="project" value="UniProtKB-KW"/>
</dbReference>
<evidence type="ECO:0000256" key="8">
    <source>
        <dbReference type="ARBA" id="ARBA00022801"/>
    </source>
</evidence>
<evidence type="ECO:0000256" key="7">
    <source>
        <dbReference type="ARBA" id="ARBA00022723"/>
    </source>
</evidence>
<proteinExistence type="inferred from homology"/>
<dbReference type="Proteomes" id="UP000027219">
    <property type="component" value="Unassembled WGS sequence"/>
</dbReference>
<organism evidence="12 13">
    <name type="scientific">Vibrio fortis</name>
    <dbReference type="NCBI Taxonomy" id="212667"/>
    <lineage>
        <taxon>Bacteria</taxon>
        <taxon>Pseudomonadati</taxon>
        <taxon>Pseudomonadota</taxon>
        <taxon>Gammaproteobacteria</taxon>
        <taxon>Vibrionales</taxon>
        <taxon>Vibrionaceae</taxon>
        <taxon>Vibrio</taxon>
    </lineage>
</organism>
<evidence type="ECO:0000256" key="6">
    <source>
        <dbReference type="ARBA" id="ARBA00022722"/>
    </source>
</evidence>
<keyword evidence="6" id="KW-0540">Nuclease</keyword>
<keyword evidence="7" id="KW-0479">Metal-binding</keyword>
<dbReference type="SMART" id="SM00990">
    <property type="entry name" value="VRR_NUC"/>
    <property type="match status" value="1"/>
</dbReference>
<evidence type="ECO:0000256" key="3">
    <source>
        <dbReference type="ARBA" id="ARBA00001946"/>
    </source>
</evidence>
<dbReference type="OrthoDB" id="9803913at2"/>
<dbReference type="GO" id="GO:0036297">
    <property type="term" value="P:interstrand cross-link repair"/>
    <property type="evidence" value="ECO:0007669"/>
    <property type="project" value="InterPro"/>
</dbReference>
<comment type="cofactor">
    <cofactor evidence="2">
        <name>Mn(2+)</name>
        <dbReference type="ChEBI" id="CHEBI:29035"/>
    </cofactor>
</comment>
<accession>A0A066US19</accession>
<dbReference type="EC" id="3.1.4.1" evidence="5"/>
<sequence length="546" mass="64364">MLENTPVLPPTYYLDNFQRLIEHAQQWYLDLLHSQEQEWLQRFMALPSPARCALVRLFSRKGHWFRSDKLNYQEIDDFPLQIERLSEQGFVRSSNGANETRPSISCSELARDLLTKPELVQVFPDLVSNRSARKDVLLQQLPDETFNDFEQLPFVCIELLQPELIDLLLVLFFGNTHQDLSQFVLSDLGLKTFEPVTISLETRFFQSREQVNELLSLHKIQHQYYELMTKDSESLTTLLSNIPTNSDHTALVRRRSKLINLIARDLERLEEYQLALHYFAQSHLPPSRERQARIHDKLNQVEMMSDVVTEMIQRPIDIAELEVAYKLKQRVQRLQGHKVPRSKKPTCENEHLELDLSKVRVEQAVRAHMETQGWHCYFSENTFLNGLFGLAFWKVIFAEVDGAFINQYQYRPLDLYHDDFVSKRQELIDQTFNELNDEGMRILLDTFKAKQGVANPFVQWAYFSKELLEHAIEHIPLPVLCDLFRVLLKDLKLYRTGMPDLIAFNENGFRWIEVKGPGDKLQDNQWRWIKEFEKLNIPFSVCWVNH</sequence>
<evidence type="ECO:0000256" key="5">
    <source>
        <dbReference type="ARBA" id="ARBA00012029"/>
    </source>
</evidence>
<dbReference type="STRING" id="212667.VFDL14_18615"/>
<evidence type="ECO:0000256" key="2">
    <source>
        <dbReference type="ARBA" id="ARBA00001936"/>
    </source>
</evidence>
<keyword evidence="9" id="KW-0460">Magnesium</keyword>
<keyword evidence="13" id="KW-1185">Reference proteome</keyword>
<dbReference type="GO" id="GO:0003676">
    <property type="term" value="F:nucleic acid binding"/>
    <property type="evidence" value="ECO:0007669"/>
    <property type="project" value="InterPro"/>
</dbReference>
<dbReference type="Pfam" id="PF08774">
    <property type="entry name" value="VRR_NUC"/>
    <property type="match status" value="1"/>
</dbReference>
<evidence type="ECO:0000259" key="11">
    <source>
        <dbReference type="SMART" id="SM00990"/>
    </source>
</evidence>
<evidence type="ECO:0000256" key="10">
    <source>
        <dbReference type="ARBA" id="ARBA00023211"/>
    </source>
</evidence>
<comment type="caution">
    <text evidence="12">The sequence shown here is derived from an EMBL/GenBank/DDBJ whole genome shotgun (WGS) entry which is preliminary data.</text>
</comment>
<dbReference type="InterPro" id="IPR011856">
    <property type="entry name" value="tRNA_endonuc-like_dom_sf"/>
</dbReference>
<keyword evidence="8" id="KW-0378">Hydrolase</keyword>
<evidence type="ECO:0000256" key="4">
    <source>
        <dbReference type="ARBA" id="ARBA00005533"/>
    </source>
</evidence>
<dbReference type="PANTHER" id="PTHR15749">
    <property type="entry name" value="FANCONI-ASSOCIATED NUCLEASE 1"/>
    <property type="match status" value="1"/>
</dbReference>
<evidence type="ECO:0000256" key="9">
    <source>
        <dbReference type="ARBA" id="ARBA00022842"/>
    </source>
</evidence>
<dbReference type="InterPro" id="IPR033315">
    <property type="entry name" value="Fan1-like"/>
</dbReference>
<name>A0A066US19_9VIBR</name>
<dbReference type="RefSeq" id="WP_032552299.1">
    <property type="nucleotide sequence ID" value="NZ_JFFR01000027.1"/>
</dbReference>
<dbReference type="InterPro" id="IPR049125">
    <property type="entry name" value="FAN1-like_WH"/>
</dbReference>